<proteinExistence type="predicted"/>
<dbReference type="PANTHER" id="PTHR47506:SF6">
    <property type="entry name" value="HTH-TYPE TRANSCRIPTIONAL REPRESSOR NEMR"/>
    <property type="match status" value="1"/>
</dbReference>
<dbReference type="Proteomes" id="UP000295611">
    <property type="component" value="Unassembled WGS sequence"/>
</dbReference>
<keyword evidence="3" id="KW-0804">Transcription</keyword>
<dbReference type="OrthoDB" id="5293507at2"/>
<evidence type="ECO:0000256" key="1">
    <source>
        <dbReference type="ARBA" id="ARBA00023015"/>
    </source>
</evidence>
<dbReference type="InterPro" id="IPR009057">
    <property type="entry name" value="Homeodomain-like_sf"/>
</dbReference>
<evidence type="ECO:0000256" key="2">
    <source>
        <dbReference type="ARBA" id="ARBA00023125"/>
    </source>
</evidence>
<dbReference type="InterPro" id="IPR001647">
    <property type="entry name" value="HTH_TetR"/>
</dbReference>
<dbReference type="PRINTS" id="PR00455">
    <property type="entry name" value="HTHTETR"/>
</dbReference>
<organism evidence="6 7">
    <name type="scientific">Paludibacterium purpuratum</name>
    <dbReference type="NCBI Taxonomy" id="1144873"/>
    <lineage>
        <taxon>Bacteria</taxon>
        <taxon>Pseudomonadati</taxon>
        <taxon>Pseudomonadota</taxon>
        <taxon>Betaproteobacteria</taxon>
        <taxon>Neisseriales</taxon>
        <taxon>Chromobacteriaceae</taxon>
        <taxon>Paludibacterium</taxon>
    </lineage>
</organism>
<dbReference type="Gene3D" id="1.10.357.10">
    <property type="entry name" value="Tetracycline Repressor, domain 2"/>
    <property type="match status" value="1"/>
</dbReference>
<accession>A0A4R7B4H2</accession>
<comment type="caution">
    <text evidence="6">The sequence shown here is derived from an EMBL/GenBank/DDBJ whole genome shotgun (WGS) entry which is preliminary data.</text>
</comment>
<dbReference type="Pfam" id="PF00440">
    <property type="entry name" value="TetR_N"/>
    <property type="match status" value="1"/>
</dbReference>
<name>A0A4R7B4H2_9NEIS</name>
<dbReference type="RefSeq" id="WP_133681598.1">
    <property type="nucleotide sequence ID" value="NZ_SNZP01000009.1"/>
</dbReference>
<evidence type="ECO:0000313" key="7">
    <source>
        <dbReference type="Proteomes" id="UP000295611"/>
    </source>
</evidence>
<protein>
    <submittedName>
        <fullName evidence="6">TetR family transcriptional regulator</fullName>
    </submittedName>
</protein>
<evidence type="ECO:0000256" key="3">
    <source>
        <dbReference type="ARBA" id="ARBA00023163"/>
    </source>
</evidence>
<dbReference type="InterPro" id="IPR036271">
    <property type="entry name" value="Tet_transcr_reg_TetR-rel_C_sf"/>
</dbReference>
<dbReference type="InterPro" id="IPR011075">
    <property type="entry name" value="TetR_C"/>
</dbReference>
<dbReference type="AlphaFoldDB" id="A0A4R7B4H2"/>
<reference evidence="6 7" key="1">
    <citation type="submission" date="2019-03" db="EMBL/GenBank/DDBJ databases">
        <title>Genomic Encyclopedia of Type Strains, Phase III (KMG-III): the genomes of soil and plant-associated and newly described type strains.</title>
        <authorList>
            <person name="Whitman W."/>
        </authorList>
    </citation>
    <scope>NUCLEOTIDE SEQUENCE [LARGE SCALE GENOMIC DNA]</scope>
    <source>
        <strain evidence="6 7">CECT 8976</strain>
    </source>
</reference>
<keyword evidence="2 4" id="KW-0238">DNA-binding</keyword>
<feature type="DNA-binding region" description="H-T-H motif" evidence="4">
    <location>
        <begin position="26"/>
        <end position="45"/>
    </location>
</feature>
<evidence type="ECO:0000313" key="6">
    <source>
        <dbReference type="EMBL" id="TDR77884.1"/>
    </source>
</evidence>
<keyword evidence="1" id="KW-0805">Transcription regulation</keyword>
<dbReference type="PANTHER" id="PTHR47506">
    <property type="entry name" value="TRANSCRIPTIONAL REGULATORY PROTEIN"/>
    <property type="match status" value="1"/>
</dbReference>
<feature type="domain" description="HTH tetR-type" evidence="5">
    <location>
        <begin position="3"/>
        <end position="63"/>
    </location>
</feature>
<dbReference type="EMBL" id="SNZP01000009">
    <property type="protein sequence ID" value="TDR77884.1"/>
    <property type="molecule type" value="Genomic_DNA"/>
</dbReference>
<sequence length="183" mass="19845">MRPSKSEQLLDIAETLFYKNGFHATGVDQIQAVSGIAKTTLYHHFNTKEALILAVLTRASATALASVEKLAHAGNAQGLQRLRAIFLDLLEECQAPGFNGCLFSNAAAEFFDRSPEIVELARTHNRRLLDLFARILEDAGAPTAAAPAILALYEGILSLGRTQDIGPAIAAALDMIELMDKRR</sequence>
<dbReference type="Pfam" id="PF16925">
    <property type="entry name" value="TetR_C_13"/>
    <property type="match status" value="1"/>
</dbReference>
<dbReference type="SUPFAM" id="SSF48498">
    <property type="entry name" value="Tetracyclin repressor-like, C-terminal domain"/>
    <property type="match status" value="1"/>
</dbReference>
<keyword evidence="7" id="KW-1185">Reference proteome</keyword>
<dbReference type="SUPFAM" id="SSF46689">
    <property type="entry name" value="Homeodomain-like"/>
    <property type="match status" value="1"/>
</dbReference>
<evidence type="ECO:0000259" key="5">
    <source>
        <dbReference type="PROSITE" id="PS50977"/>
    </source>
</evidence>
<gene>
    <name evidence="6" type="ORF">DFP86_109126</name>
</gene>
<dbReference type="GO" id="GO:0003677">
    <property type="term" value="F:DNA binding"/>
    <property type="evidence" value="ECO:0007669"/>
    <property type="project" value="UniProtKB-UniRule"/>
</dbReference>
<evidence type="ECO:0000256" key="4">
    <source>
        <dbReference type="PROSITE-ProRule" id="PRU00335"/>
    </source>
</evidence>
<dbReference type="PROSITE" id="PS50977">
    <property type="entry name" value="HTH_TETR_2"/>
    <property type="match status" value="1"/>
</dbReference>